<feature type="region of interest" description="Disordered" evidence="1">
    <location>
        <begin position="1"/>
        <end position="22"/>
    </location>
</feature>
<gene>
    <name evidence="2" type="ORF">Dbus_chrXg1181</name>
</gene>
<protein>
    <submittedName>
        <fullName evidence="2">CG32554</fullName>
    </submittedName>
</protein>
<reference evidence="2 3" key="1">
    <citation type="submission" date="2015-08" db="EMBL/GenBank/DDBJ databases">
        <title>Ancestral chromatin configuration constrains chromatin evolution on differentiating sex chromosomes in Drosophila.</title>
        <authorList>
            <person name="Zhou Q."/>
            <person name="Bachtrog D."/>
        </authorList>
    </citation>
    <scope>NUCLEOTIDE SEQUENCE [LARGE SCALE GENOMIC DNA]</scope>
    <source>
        <tissue evidence="2">Whole larvae</tissue>
    </source>
</reference>
<evidence type="ECO:0000256" key="1">
    <source>
        <dbReference type="SAM" id="MobiDB-lite"/>
    </source>
</evidence>
<dbReference type="EMBL" id="CP012528">
    <property type="protein sequence ID" value="ALC49325.1"/>
    <property type="molecule type" value="Genomic_DNA"/>
</dbReference>
<accession>A0A0M4F9Q4</accession>
<evidence type="ECO:0000313" key="3">
    <source>
        <dbReference type="Proteomes" id="UP000494163"/>
    </source>
</evidence>
<keyword evidence="3" id="KW-1185">Reference proteome</keyword>
<evidence type="ECO:0000313" key="2">
    <source>
        <dbReference type="EMBL" id="ALC49325.1"/>
    </source>
</evidence>
<dbReference type="AlphaFoldDB" id="A0A0M4F9Q4"/>
<sequence>MPGHQNSDTDSDGDDDSQMRQFMEAADHTLLTNAMFQNQKPISDTSTLPVPALTNAAVEEQPKSERYLDEEDQNAGFSSNMQISEQMQKHIWRKLSAIIENQIEFYETNIRDPHQEETPNINQVQLVANANCYIQDDIVPEVIQQKRPKIKRRQVEDEPTSKAESLASIVVCGETILKGQDMQHWAQRKPRKDKLFEYKTCNAQDCKLQAIDPTNEFTAQRHKNKWNESKISQKKKKC</sequence>
<dbReference type="OMA" id="RRRQNNW"/>
<organism evidence="2 3">
    <name type="scientific">Drosophila busckii</name>
    <name type="common">Fruit fly</name>
    <dbReference type="NCBI Taxonomy" id="30019"/>
    <lineage>
        <taxon>Eukaryota</taxon>
        <taxon>Metazoa</taxon>
        <taxon>Ecdysozoa</taxon>
        <taxon>Arthropoda</taxon>
        <taxon>Hexapoda</taxon>
        <taxon>Insecta</taxon>
        <taxon>Pterygota</taxon>
        <taxon>Neoptera</taxon>
        <taxon>Endopterygota</taxon>
        <taxon>Diptera</taxon>
        <taxon>Brachycera</taxon>
        <taxon>Muscomorpha</taxon>
        <taxon>Ephydroidea</taxon>
        <taxon>Drosophilidae</taxon>
        <taxon>Drosophila</taxon>
    </lineage>
</organism>
<dbReference type="STRING" id="30019.A0A0M4F9Q4"/>
<dbReference type="OrthoDB" id="8196889at2759"/>
<name>A0A0M4F9Q4_DROBS</name>
<proteinExistence type="predicted"/>
<dbReference type="Proteomes" id="UP000494163">
    <property type="component" value="Chromosome X"/>
</dbReference>